<evidence type="ECO:0000313" key="4">
    <source>
        <dbReference type="Proteomes" id="UP000283341"/>
    </source>
</evidence>
<dbReference type="InterPro" id="IPR013783">
    <property type="entry name" value="Ig-like_fold"/>
</dbReference>
<dbReference type="CDD" id="cd00102">
    <property type="entry name" value="IPT"/>
    <property type="match status" value="1"/>
</dbReference>
<dbReference type="AlphaFoldDB" id="A0A412INW6"/>
<dbReference type="SUPFAM" id="SSF81296">
    <property type="entry name" value="E set domains"/>
    <property type="match status" value="2"/>
</dbReference>
<keyword evidence="1" id="KW-0732">Signal</keyword>
<dbReference type="InterPro" id="IPR002909">
    <property type="entry name" value="IPT_dom"/>
</dbReference>
<dbReference type="Proteomes" id="UP000283341">
    <property type="component" value="Unassembled WGS sequence"/>
</dbReference>
<proteinExistence type="predicted"/>
<dbReference type="Pfam" id="PF01833">
    <property type="entry name" value="TIG"/>
    <property type="match status" value="2"/>
</dbReference>
<accession>A0A412INW6</accession>
<dbReference type="InterPro" id="IPR014756">
    <property type="entry name" value="Ig_E-set"/>
</dbReference>
<evidence type="ECO:0000256" key="1">
    <source>
        <dbReference type="SAM" id="SignalP"/>
    </source>
</evidence>
<evidence type="ECO:0000259" key="2">
    <source>
        <dbReference type="Pfam" id="PF01833"/>
    </source>
</evidence>
<feature type="domain" description="IPT/TIG" evidence="2">
    <location>
        <begin position="137"/>
        <end position="211"/>
    </location>
</feature>
<comment type="caution">
    <text evidence="3">The sequence shown here is derived from an EMBL/GenBank/DDBJ whole genome shotgun (WGS) entry which is preliminary data.</text>
</comment>
<sequence>MVINLFNKIANMKKVYNSIMLSVLLLSTVFMGTACSDDNDETGLNKYPAPTITEFYPNDGYPSSIVTIKGANFGKERAERIGRIYFGGIEAKEYTDWSDTEIKVRVPDNAMTGNITLWVWKNHTETASEFTCIPGAEIISITPNPTFPGTTITLMGKNFQSFIDKGLTPADIIVEFKADEGVVTSVCKELTETTLTVDVPSNAVGGNISVKFGELQKVTGPELAFAGDVKFSFMDYVETNGSIKVADGNIDSTKDGAYVIFKFTAPVTGLFDVYTLAATMKDGSSLNVNIGDNLNVLRSQELNAALTKEVMNRGNWTTDTKGIYGPFSLKAATEYYLKVTFLTTSGSWVANLHELGLVFSADQTQTPVND</sequence>
<dbReference type="Gene3D" id="2.60.40.10">
    <property type="entry name" value="Immunoglobulins"/>
    <property type="match status" value="2"/>
</dbReference>
<feature type="domain" description="IPT/TIG" evidence="2">
    <location>
        <begin position="50"/>
        <end position="123"/>
    </location>
</feature>
<feature type="chain" id="PRO_5019181353" description="IPT/TIG domain-containing protein" evidence="1">
    <location>
        <begin position="37"/>
        <end position="370"/>
    </location>
</feature>
<protein>
    <recommendedName>
        <fullName evidence="2">IPT/TIG domain-containing protein</fullName>
    </recommendedName>
</protein>
<organism evidence="3 4">
    <name type="scientific">Bacteroides cellulosilyticus</name>
    <dbReference type="NCBI Taxonomy" id="246787"/>
    <lineage>
        <taxon>Bacteria</taxon>
        <taxon>Pseudomonadati</taxon>
        <taxon>Bacteroidota</taxon>
        <taxon>Bacteroidia</taxon>
        <taxon>Bacteroidales</taxon>
        <taxon>Bacteroidaceae</taxon>
        <taxon>Bacteroides</taxon>
    </lineage>
</organism>
<evidence type="ECO:0000313" key="3">
    <source>
        <dbReference type="EMBL" id="RGS39817.1"/>
    </source>
</evidence>
<dbReference type="EMBL" id="QRVJ01000001">
    <property type="protein sequence ID" value="RGS39817.1"/>
    <property type="molecule type" value="Genomic_DNA"/>
</dbReference>
<gene>
    <name evidence="3" type="ORF">DWX97_00600</name>
</gene>
<name>A0A412INW6_9BACE</name>
<feature type="signal peptide" evidence="1">
    <location>
        <begin position="1"/>
        <end position="36"/>
    </location>
</feature>
<reference evidence="3 4" key="1">
    <citation type="submission" date="2018-08" db="EMBL/GenBank/DDBJ databases">
        <title>A genome reference for cultivated species of the human gut microbiota.</title>
        <authorList>
            <person name="Zou Y."/>
            <person name="Xue W."/>
            <person name="Luo G."/>
        </authorList>
    </citation>
    <scope>NUCLEOTIDE SEQUENCE [LARGE SCALE GENOMIC DNA]</scope>
    <source>
        <strain evidence="3 4">AF22-3AC</strain>
    </source>
</reference>